<evidence type="ECO:0008006" key="3">
    <source>
        <dbReference type="Google" id="ProtNLM"/>
    </source>
</evidence>
<dbReference type="SUPFAM" id="SSF49464">
    <property type="entry name" value="Carboxypeptidase regulatory domain-like"/>
    <property type="match status" value="1"/>
</dbReference>
<evidence type="ECO:0000313" key="1">
    <source>
        <dbReference type="EMBL" id="CAG5006743.1"/>
    </source>
</evidence>
<name>A0A916JEA3_9BACT</name>
<gene>
    <name evidence="1" type="ORF">DYBT9275_03887</name>
</gene>
<dbReference type="Proteomes" id="UP000680038">
    <property type="component" value="Unassembled WGS sequence"/>
</dbReference>
<accession>A0A916JEA3</accession>
<reference evidence="1" key="1">
    <citation type="submission" date="2021-04" db="EMBL/GenBank/DDBJ databases">
        <authorList>
            <person name="Rodrigo-Torres L."/>
            <person name="Arahal R. D."/>
            <person name="Lucena T."/>
        </authorList>
    </citation>
    <scope>NUCLEOTIDE SEQUENCE</scope>
    <source>
        <strain evidence="1">CECT 9275</strain>
    </source>
</reference>
<dbReference type="Gene3D" id="2.60.40.1120">
    <property type="entry name" value="Carboxypeptidase-like, regulatory domain"/>
    <property type="match status" value="1"/>
</dbReference>
<organism evidence="1 2">
    <name type="scientific">Dyadobacter helix</name>
    <dbReference type="NCBI Taxonomy" id="2822344"/>
    <lineage>
        <taxon>Bacteria</taxon>
        <taxon>Pseudomonadati</taxon>
        <taxon>Bacteroidota</taxon>
        <taxon>Cytophagia</taxon>
        <taxon>Cytophagales</taxon>
        <taxon>Spirosomataceae</taxon>
        <taxon>Dyadobacter</taxon>
    </lineage>
</organism>
<dbReference type="AlphaFoldDB" id="A0A916JEA3"/>
<protein>
    <recommendedName>
        <fullName evidence="3">Carboxypeptidase-like regulatory domain-containing protein</fullName>
    </recommendedName>
</protein>
<dbReference type="InterPro" id="IPR043741">
    <property type="entry name" value="DUF5686"/>
</dbReference>
<dbReference type="EMBL" id="CAJRAF010000002">
    <property type="protein sequence ID" value="CAG5006743.1"/>
    <property type="molecule type" value="Genomic_DNA"/>
</dbReference>
<dbReference type="RefSeq" id="WP_215240321.1">
    <property type="nucleotide sequence ID" value="NZ_CAJRAF010000002.1"/>
</dbReference>
<dbReference type="Pfam" id="PF18939">
    <property type="entry name" value="DUF5686"/>
    <property type="match status" value="2"/>
</dbReference>
<sequence length="818" mass="92451">MVSKIFKVIYTGLLLLAAFPSIGQQGTILVSGVVSDKDTREPLAYITVQFAGIASGGIITDSLGRFRFRSRQTAGSLRLSSVGYQTTNYPFTSDTAPNLAIFLSPDPNNLQEVTVSSKRKRYRNKNNPAVELIRQVIARRDSNNARTRDDYGFKKYEKLTLSLALAKDKDSQSWLLRKYPFLKTGMDTSGVAGKSLVPVYLHEKSTWNAFEEQKATKPIILGQNQSRIDQYLDEDGFDEFLEKIYGEPDLYDNDITLGNRRFLSPIAQTAPLFYQYYLQDTIKNVQPQLIKVNVLPRNKEDALLTGFLYVTLDGTYAVKRADFTISEKANINWLNDLKLSVEYRAEMTGRYYLSRSTMSMQLGIFKDGIGVFGQKTYIIDGYAQSGNYPYALESYVKKEGAVAGEIDRPEQLSAIDQQALNNVDSLKHSRSFRKSMALGAFALSGYAPMGPLEFGPFSSFYSFNSVEGSRLKVGARTSELFSRRVVLDGYLAYGTRDQRTKYGLGMTVSLTDSSIYRFPVRSVSIRYNNDIQIPGQELSFLTEDNILLSFRRGNNNKMWYSQKWQFEYLHETTGHLAFKLGYRNQKIAPAGILVFESTSQNNTRLRVDQLTTSELYSELRWAPHETFFQGKRYRRPIINGYPVYTLRAAFGLKGLMGGQYNYQRFTLNVSKRFFLSQLGFSDVTAEAGIVLGSLPFPLLTIHRANQSYSNQLQSYNLMNNLEFISNRYASLHIQHSFNGFFLNKIPLIKKLKIREMLTVKLLSGALDKSSLPGYHSNLLLLPSTPEGNRLSGSLGQAPYIEGGLGVSNIFKFLRVDVV</sequence>
<comment type="caution">
    <text evidence="1">The sequence shown here is derived from an EMBL/GenBank/DDBJ whole genome shotgun (WGS) entry which is preliminary data.</text>
</comment>
<evidence type="ECO:0000313" key="2">
    <source>
        <dbReference type="Proteomes" id="UP000680038"/>
    </source>
</evidence>
<keyword evidence="2" id="KW-1185">Reference proteome</keyword>
<proteinExistence type="predicted"/>
<dbReference type="InterPro" id="IPR008969">
    <property type="entry name" value="CarboxyPept-like_regulatory"/>
</dbReference>
<dbReference type="Pfam" id="PF13715">
    <property type="entry name" value="CarbopepD_reg_2"/>
    <property type="match status" value="1"/>
</dbReference>